<dbReference type="Proteomes" id="UP000663865">
    <property type="component" value="Unassembled WGS sequence"/>
</dbReference>
<accession>A0A818NJU3</accession>
<comment type="caution">
    <text evidence="1">The sequence shown here is derived from an EMBL/GenBank/DDBJ whole genome shotgun (WGS) entry which is preliminary data.</text>
</comment>
<gene>
    <name evidence="1" type="ORF">KIK155_LOCUS21289</name>
    <name evidence="2" type="ORF">TOA249_LOCUS1741</name>
</gene>
<evidence type="ECO:0000313" key="2">
    <source>
        <dbReference type="EMBL" id="CAF4480440.1"/>
    </source>
</evidence>
<dbReference type="EMBL" id="CAJOBS010000051">
    <property type="protein sequence ID" value="CAF4480440.1"/>
    <property type="molecule type" value="Genomic_DNA"/>
</dbReference>
<dbReference type="EMBL" id="CAJNYV010003746">
    <property type="protein sequence ID" value="CAF3608216.1"/>
    <property type="molecule type" value="Genomic_DNA"/>
</dbReference>
<sequence length="363" mass="41518">MSQIISNASSFNYPDESIQRTEQASSSNAVTVCKAAKKPVSAQVSQGCQKKYCQPCRSCGANHETVSSLTDFLIGAHEVNKELLIYFKNEELSLKKFAENNRRLFGTLIECINSFEGTRDYLKAIGQLDSASVNKHNQLLLFDACRDFWLSKYKIILKEIPPSATKEKVDEGPLSLNSIKYLITNLIRMQRTTERDYKFSKGQLENFSLKKEYAPRLQMLLPWLSNSCILQNLMELDDSSTDKKMFRLDENDLNNTKDITIEFVTRTILKFMLMFITANRDCLVYLKNEENVKKILLKLISQIKNGTYIKLYIDNILGLLLDAKDIQNDTGASKEIIMILIIYVRNINQDDTGFANLFTLLTT</sequence>
<name>A0A818NJU3_9BILA</name>
<dbReference type="Proteomes" id="UP000663838">
    <property type="component" value="Unassembled WGS sequence"/>
</dbReference>
<dbReference type="AlphaFoldDB" id="A0A818NJU3"/>
<proteinExistence type="predicted"/>
<organism evidence="1 3">
    <name type="scientific">Rotaria socialis</name>
    <dbReference type="NCBI Taxonomy" id="392032"/>
    <lineage>
        <taxon>Eukaryota</taxon>
        <taxon>Metazoa</taxon>
        <taxon>Spiralia</taxon>
        <taxon>Gnathifera</taxon>
        <taxon>Rotifera</taxon>
        <taxon>Eurotatoria</taxon>
        <taxon>Bdelloidea</taxon>
        <taxon>Philodinida</taxon>
        <taxon>Philodinidae</taxon>
        <taxon>Rotaria</taxon>
    </lineage>
</organism>
<protein>
    <submittedName>
        <fullName evidence="1">Uncharacterized protein</fullName>
    </submittedName>
</protein>
<evidence type="ECO:0000313" key="3">
    <source>
        <dbReference type="Proteomes" id="UP000663865"/>
    </source>
</evidence>
<evidence type="ECO:0000313" key="1">
    <source>
        <dbReference type="EMBL" id="CAF3608216.1"/>
    </source>
</evidence>
<reference evidence="1" key="1">
    <citation type="submission" date="2021-02" db="EMBL/GenBank/DDBJ databases">
        <authorList>
            <person name="Nowell W R."/>
        </authorList>
    </citation>
    <scope>NUCLEOTIDE SEQUENCE</scope>
</reference>